<dbReference type="Pfam" id="PF02350">
    <property type="entry name" value="Epimerase_2"/>
    <property type="match status" value="1"/>
</dbReference>
<sequence>MKKLISVITGSRADFGLLEGVVSRINHSSNLELELIITGSHLSEAFGNTVNEILLTGVTNVVEISLNLEINSESDLTITISDLINQIAEHYSKRKPSLTLVLGDRYEILGAAIACATLGIPVGHIHGGEITSGSKDDMYRHAITKLASLHFVANPEFQDRVIRMGEDPEKVFVVGGLGVDSITRIKKLSKQEIEVKIGIPLEPIYALVTYHPDSIDPESSMNQLMTVLKSLESFPDIQFIITGANADYYGNQFNYQLKELASKNTKHFFFDSLGQQNYLSLLAGAKFVLGNSSSGLLEAPSLKVPTVNIGNRQDGRPRAESVIDVDCEVIQIVKAIEKVTSEANTLTIEHTENPYGSPGASTRITDILEACEFDKLLPKMFIDAN</sequence>
<dbReference type="AlphaFoldDB" id="A0AAC9YS24"/>
<reference evidence="2 3" key="1">
    <citation type="submission" date="2016-07" db="EMBL/GenBank/DDBJ databases">
        <title>High microdiversification within the ubiquitous acI lineage of Actinobacteria.</title>
        <authorList>
            <person name="Neuenschwander S.M."/>
            <person name="Salcher M."/>
            <person name="Ghai R."/>
            <person name="Pernthaler J."/>
        </authorList>
    </citation>
    <scope>NUCLEOTIDE SEQUENCE [LARGE SCALE GENOMIC DNA]</scope>
    <source>
        <strain evidence="2">MMS-21-155</strain>
    </source>
</reference>
<dbReference type="RefSeq" id="WP_095695877.1">
    <property type="nucleotide sequence ID" value="NZ_CP016770.1"/>
</dbReference>
<dbReference type="GeneID" id="300656554"/>
<dbReference type="SUPFAM" id="SSF53756">
    <property type="entry name" value="UDP-Glycosyltransferase/glycogen phosphorylase"/>
    <property type="match status" value="1"/>
</dbReference>
<keyword evidence="3" id="KW-1185">Reference proteome</keyword>
<name>A0AAC9YS24_9ACTN</name>
<gene>
    <name evidence="2" type="ORF">A1s21155_00150</name>
</gene>
<dbReference type="InterPro" id="IPR003331">
    <property type="entry name" value="UDP_GlcNAc_Epimerase_2_dom"/>
</dbReference>
<feature type="domain" description="UDP-N-acetylglucosamine 2-epimerase" evidence="1">
    <location>
        <begin position="25"/>
        <end position="369"/>
    </location>
</feature>
<dbReference type="GO" id="GO:0004553">
    <property type="term" value="F:hydrolase activity, hydrolyzing O-glycosyl compounds"/>
    <property type="evidence" value="ECO:0007669"/>
    <property type="project" value="InterPro"/>
</dbReference>
<dbReference type="EMBL" id="CP016770">
    <property type="protein sequence ID" value="ASY11437.1"/>
    <property type="molecule type" value="Genomic_DNA"/>
</dbReference>
<evidence type="ECO:0000313" key="3">
    <source>
        <dbReference type="Proteomes" id="UP000217216"/>
    </source>
</evidence>
<evidence type="ECO:0000259" key="1">
    <source>
        <dbReference type="Pfam" id="PF02350"/>
    </source>
</evidence>
<dbReference type="InterPro" id="IPR020004">
    <property type="entry name" value="UDP-GlcNAc_Epase"/>
</dbReference>
<evidence type="ECO:0000313" key="2">
    <source>
        <dbReference type="EMBL" id="ASY11437.1"/>
    </source>
</evidence>
<dbReference type="Gene3D" id="3.40.50.2000">
    <property type="entry name" value="Glycogen Phosphorylase B"/>
    <property type="match status" value="2"/>
</dbReference>
<proteinExistence type="predicted"/>
<protein>
    <submittedName>
        <fullName evidence="2">GDP/UDP-N,N'-diacetylbacillosamine 2-epimerase (Hydrolysing)</fullName>
    </submittedName>
</protein>
<dbReference type="PANTHER" id="PTHR43174">
    <property type="entry name" value="UDP-N-ACETYLGLUCOSAMINE 2-EPIMERASE"/>
    <property type="match status" value="1"/>
</dbReference>
<organism evidence="2 3">
    <name type="scientific">Candidatus Planktophila dulcis</name>
    <dbReference type="NCBI Taxonomy" id="1884914"/>
    <lineage>
        <taxon>Bacteria</taxon>
        <taxon>Bacillati</taxon>
        <taxon>Actinomycetota</taxon>
        <taxon>Actinomycetes</taxon>
        <taxon>Candidatus Nanopelagicales</taxon>
        <taxon>Candidatus Nanopelagicaceae</taxon>
        <taxon>Candidatus Planktophila</taxon>
    </lineage>
</organism>
<dbReference type="Proteomes" id="UP000217216">
    <property type="component" value="Chromosome"/>
</dbReference>
<dbReference type="InterPro" id="IPR029767">
    <property type="entry name" value="WecB-like"/>
</dbReference>
<dbReference type="KEGG" id="plak:A1s21155_00150"/>
<dbReference type="GO" id="GO:0006047">
    <property type="term" value="P:UDP-N-acetylglucosamine metabolic process"/>
    <property type="evidence" value="ECO:0007669"/>
    <property type="project" value="InterPro"/>
</dbReference>
<dbReference type="PANTHER" id="PTHR43174:SF3">
    <property type="entry name" value="UDP-N-ACETYLGLUCOSAMINE 2-EPIMERASE"/>
    <property type="match status" value="1"/>
</dbReference>
<dbReference type="NCBIfam" id="TIGR03568">
    <property type="entry name" value="NeuC_NnaA"/>
    <property type="match status" value="1"/>
</dbReference>
<accession>A0AAC9YS24</accession>